<dbReference type="RefSeq" id="WP_154538528.1">
    <property type="nucleotide sequence ID" value="NZ_JAQYHJ010000065.1"/>
</dbReference>
<protein>
    <submittedName>
        <fullName evidence="2">DUF1002 domain-containing protein</fullName>
    </submittedName>
</protein>
<keyword evidence="3" id="KW-1185">Reference proteome</keyword>
<evidence type="ECO:0000256" key="1">
    <source>
        <dbReference type="SAM" id="SignalP"/>
    </source>
</evidence>
<feature type="signal peptide" evidence="1">
    <location>
        <begin position="1"/>
        <end position="27"/>
    </location>
</feature>
<gene>
    <name evidence="2" type="ORF">FYJ71_08875</name>
</gene>
<reference evidence="2 3" key="1">
    <citation type="submission" date="2019-08" db="EMBL/GenBank/DDBJ databases">
        <title>In-depth cultivation of the pig gut microbiome towards novel bacterial diversity and tailored functional studies.</title>
        <authorList>
            <person name="Wylensek D."/>
            <person name="Hitch T.C.A."/>
            <person name="Clavel T."/>
        </authorList>
    </citation>
    <scope>NUCLEOTIDE SEQUENCE [LARGE SCALE GENOMIC DNA]</scope>
    <source>
        <strain evidence="2 3">WCA-SAB-591-4A-A</strain>
    </source>
</reference>
<accession>A0A6N7XIY8</accession>
<dbReference type="Pfam" id="PF06207">
    <property type="entry name" value="DUF1002"/>
    <property type="match status" value="1"/>
</dbReference>
<sequence length="347" mass="37592">MKRILKRMSMVIMSMVILMSVSPLSKADATSEVITLGINLNNTQKKEILNYFGVDENNPNIIYVNNKQERKYLSGIAPEEQIGRVTMSSSYVVPTNDGGINVKTSNITWVTSSMIASTLSTAGVENANVVAAAPFPVSGTGALTGIIMAFEKSSGEVLTEEKKKLANEELVTTGNLAEKVGKDKAAGIVNDAKKEVIKDNIKDEKQIENAVKEVANNYNVNLTTGDINIIVNLLKNISNQNYNYNEVKDTLNNISANVISKLKESGENIDIKGFQNTIKSFLDNNKDAANFFNKFDDSKLSSDAVVSTTAEGLNTAASIAGDIGNQVKESGFFEKIVNFIKSLLPSN</sequence>
<feature type="chain" id="PRO_5038733556" evidence="1">
    <location>
        <begin position="28"/>
        <end position="347"/>
    </location>
</feature>
<evidence type="ECO:0000313" key="2">
    <source>
        <dbReference type="EMBL" id="MST63049.1"/>
    </source>
</evidence>
<dbReference type="InterPro" id="IPR009343">
    <property type="entry name" value="DUF1002"/>
</dbReference>
<dbReference type="Proteomes" id="UP000440713">
    <property type="component" value="Unassembled WGS sequence"/>
</dbReference>
<evidence type="ECO:0000313" key="3">
    <source>
        <dbReference type="Proteomes" id="UP000440713"/>
    </source>
</evidence>
<organism evidence="2 3">
    <name type="scientific">Peptostreptococcus porci</name>
    <dbReference type="NCBI Taxonomy" id="2652282"/>
    <lineage>
        <taxon>Bacteria</taxon>
        <taxon>Bacillati</taxon>
        <taxon>Bacillota</taxon>
        <taxon>Clostridia</taxon>
        <taxon>Peptostreptococcales</taxon>
        <taxon>Peptostreptococcaceae</taxon>
        <taxon>Peptostreptococcus</taxon>
    </lineage>
</organism>
<dbReference type="AlphaFoldDB" id="A0A6N7XIY8"/>
<name>A0A6N7XIY8_9FIRM</name>
<keyword evidence="1" id="KW-0732">Signal</keyword>
<comment type="caution">
    <text evidence="2">The sequence shown here is derived from an EMBL/GenBank/DDBJ whole genome shotgun (WGS) entry which is preliminary data.</text>
</comment>
<dbReference type="EMBL" id="VUNE01000005">
    <property type="protein sequence ID" value="MST63049.1"/>
    <property type="molecule type" value="Genomic_DNA"/>
</dbReference>
<proteinExistence type="predicted"/>